<dbReference type="AlphaFoldDB" id="A0AAW3XN74"/>
<dbReference type="InterPro" id="IPR013783">
    <property type="entry name" value="Ig-like_fold"/>
</dbReference>
<dbReference type="RefSeq" id="WP_045269687.1">
    <property type="nucleotide sequence ID" value="NZ_AP022498.1"/>
</dbReference>
<dbReference type="InterPro" id="IPR008962">
    <property type="entry name" value="PapD-like_sf"/>
</dbReference>
<accession>A0AAW3XN74</accession>
<sequence length="243" mass="27363">MLKTLLGIALFTASGIAAATPQISIGSMYEFIDADKSTLLKRIRNNGDQTAYIRTEVSEIIYQYDGKKIERKMDASEVARGNINGLVFTPLRMIIPAKAMQSGRLVFSGKREQERYFRVRFSPVLPKDQYEFNQSKQEYEAYRQKLSAGINILTGFGAMIIVRPENVRYSTQIERVGQIISFKNNGNSTVLIDGIKECINKKCAPENSVFLLPGKTHQIHQKTNHSLQFILQEGSKSTPKSFG</sequence>
<dbReference type="SUPFAM" id="SSF49354">
    <property type="entry name" value="PapD-like"/>
    <property type="match status" value="1"/>
</dbReference>
<proteinExistence type="predicted"/>
<evidence type="ECO:0000256" key="1">
    <source>
        <dbReference type="SAM" id="SignalP"/>
    </source>
</evidence>
<evidence type="ECO:0000313" key="2">
    <source>
        <dbReference type="EMBL" id="MBC6325432.1"/>
    </source>
</evidence>
<dbReference type="Gene3D" id="2.60.40.10">
    <property type="entry name" value="Immunoglobulins"/>
    <property type="match status" value="1"/>
</dbReference>
<feature type="signal peptide" evidence="1">
    <location>
        <begin position="1"/>
        <end position="19"/>
    </location>
</feature>
<keyword evidence="1" id="KW-0732">Signal</keyword>
<comment type="caution">
    <text evidence="2">The sequence shown here is derived from an EMBL/GenBank/DDBJ whole genome shotgun (WGS) entry which is preliminary data.</text>
</comment>
<feature type="chain" id="PRO_5043969038" evidence="1">
    <location>
        <begin position="20"/>
        <end position="243"/>
    </location>
</feature>
<reference evidence="2" key="1">
    <citation type="submission" date="2020-08" db="EMBL/GenBank/DDBJ databases">
        <title>Distribution of Beta-Lactamase Producing Gram-Negative Bacterial Isolates in Isabela River of Santo Domingo, Dominican Republic.</title>
        <authorList>
            <person name="Calderon V."/>
            <person name="Del Rosario C."/>
            <person name="Duarte A."/>
            <person name="Bonnelly R."/>
            <person name="Barauna R."/>
            <person name="Ramos R.T."/>
            <person name="Perdomo O.P."/>
            <person name="Rodriguez De Francisco L.E."/>
            <person name="Franco De Los Santos E.F."/>
        </authorList>
    </citation>
    <scope>NUCLEOTIDE SEQUENCE</scope>
    <source>
        <strain evidence="2">INTEC_BI4_1.1</strain>
    </source>
</reference>
<name>A0AAW3XN74_9ENTR</name>
<dbReference type="EMBL" id="JACSEP010000111">
    <property type="protein sequence ID" value="MBC6325432.1"/>
    <property type="molecule type" value="Genomic_DNA"/>
</dbReference>
<protein>
    <submittedName>
        <fullName evidence="2">Molecular chaperone</fullName>
    </submittedName>
</protein>
<organism evidence="2 3">
    <name type="scientific">Enterobacter kobei</name>
    <dbReference type="NCBI Taxonomy" id="208224"/>
    <lineage>
        <taxon>Bacteria</taxon>
        <taxon>Pseudomonadati</taxon>
        <taxon>Pseudomonadota</taxon>
        <taxon>Gammaproteobacteria</taxon>
        <taxon>Enterobacterales</taxon>
        <taxon>Enterobacteriaceae</taxon>
        <taxon>Enterobacter</taxon>
        <taxon>Enterobacter cloacae complex</taxon>
    </lineage>
</organism>
<gene>
    <name evidence="2" type="ORF">H9R40_20045</name>
</gene>
<dbReference type="Proteomes" id="UP000613022">
    <property type="component" value="Unassembled WGS sequence"/>
</dbReference>
<evidence type="ECO:0000313" key="3">
    <source>
        <dbReference type="Proteomes" id="UP000613022"/>
    </source>
</evidence>